<keyword evidence="4 5" id="KW-0472">Membrane</keyword>
<dbReference type="Pfam" id="PF10320">
    <property type="entry name" value="7TM_GPCR_Srsx"/>
    <property type="match status" value="1"/>
</dbReference>
<dbReference type="InterPro" id="IPR017452">
    <property type="entry name" value="GPCR_Rhodpsn_7TM"/>
</dbReference>
<comment type="subcellular location">
    <subcellularLocation>
        <location evidence="1">Membrane</location>
    </subcellularLocation>
</comment>
<feature type="transmembrane region" description="Helical" evidence="5">
    <location>
        <begin position="187"/>
        <end position="206"/>
    </location>
</feature>
<dbReference type="InterPro" id="IPR019424">
    <property type="entry name" value="7TM_GPCR_Srsx"/>
</dbReference>
<protein>
    <submittedName>
        <fullName evidence="8">G-protein coupled receptors family 1 profile domain-containing protein</fullName>
    </submittedName>
</protein>
<dbReference type="WBParaSite" id="PSAMB.scaffold4375size14856.g24122.t1">
    <property type="protein sequence ID" value="PSAMB.scaffold4375size14856.g24122.t1"/>
    <property type="gene ID" value="PSAMB.scaffold4375size14856.g24122"/>
</dbReference>
<keyword evidence="7" id="KW-1185">Reference proteome</keyword>
<evidence type="ECO:0000256" key="2">
    <source>
        <dbReference type="ARBA" id="ARBA00022692"/>
    </source>
</evidence>
<accession>A0A914WLB8</accession>
<proteinExistence type="predicted"/>
<feature type="domain" description="G-protein coupled receptors family 1 profile" evidence="6">
    <location>
        <begin position="31"/>
        <end position="212"/>
    </location>
</feature>
<dbReference type="Gene3D" id="1.20.1070.10">
    <property type="entry name" value="Rhodopsin 7-helix transmembrane proteins"/>
    <property type="match status" value="1"/>
</dbReference>
<name>A0A914WLB8_9BILA</name>
<dbReference type="GO" id="GO:0016020">
    <property type="term" value="C:membrane"/>
    <property type="evidence" value="ECO:0007669"/>
    <property type="project" value="UniProtKB-SubCell"/>
</dbReference>
<feature type="transmembrane region" description="Helical" evidence="5">
    <location>
        <begin position="16"/>
        <end position="41"/>
    </location>
</feature>
<evidence type="ECO:0000256" key="3">
    <source>
        <dbReference type="ARBA" id="ARBA00022989"/>
    </source>
</evidence>
<sequence length="212" mass="24354">MANTTSVQWVPDLEPVALAVNVTQGFAMVVLNAATVAVILFQRTLRQQKDYIIIGRLAFTEVMVELGLFVSEIMRSILLYNGTAFVLITKWQCFWALWNIIFNWATPFASYMLLLVNIDRLYAVYWPLSYFTQTASYGWKMLSVLTVFIAAHMLLAGTITYYAKRIPVSLSYCFTAHGVDADWYNEYIQIVRLVAPLLSAVLYFFIARRIRQ</sequence>
<evidence type="ECO:0000256" key="4">
    <source>
        <dbReference type="ARBA" id="ARBA00023136"/>
    </source>
</evidence>
<feature type="transmembrane region" description="Helical" evidence="5">
    <location>
        <begin position="94"/>
        <end position="116"/>
    </location>
</feature>
<evidence type="ECO:0000313" key="7">
    <source>
        <dbReference type="Proteomes" id="UP000887566"/>
    </source>
</evidence>
<keyword evidence="2 5" id="KW-0812">Transmembrane</keyword>
<evidence type="ECO:0000256" key="1">
    <source>
        <dbReference type="ARBA" id="ARBA00004370"/>
    </source>
</evidence>
<feature type="transmembrane region" description="Helical" evidence="5">
    <location>
        <begin position="53"/>
        <end position="74"/>
    </location>
</feature>
<keyword evidence="3 5" id="KW-1133">Transmembrane helix</keyword>
<organism evidence="7 8">
    <name type="scientific">Plectus sambesii</name>
    <dbReference type="NCBI Taxonomy" id="2011161"/>
    <lineage>
        <taxon>Eukaryota</taxon>
        <taxon>Metazoa</taxon>
        <taxon>Ecdysozoa</taxon>
        <taxon>Nematoda</taxon>
        <taxon>Chromadorea</taxon>
        <taxon>Plectida</taxon>
        <taxon>Plectina</taxon>
        <taxon>Plectoidea</taxon>
        <taxon>Plectidae</taxon>
        <taxon>Plectus</taxon>
    </lineage>
</organism>
<feature type="transmembrane region" description="Helical" evidence="5">
    <location>
        <begin position="137"/>
        <end position="162"/>
    </location>
</feature>
<dbReference type="AlphaFoldDB" id="A0A914WLB8"/>
<dbReference type="SUPFAM" id="SSF81321">
    <property type="entry name" value="Family A G protein-coupled receptor-like"/>
    <property type="match status" value="1"/>
</dbReference>
<reference evidence="8" key="1">
    <citation type="submission" date="2022-11" db="UniProtKB">
        <authorList>
            <consortium name="WormBaseParasite"/>
        </authorList>
    </citation>
    <scope>IDENTIFICATION</scope>
</reference>
<evidence type="ECO:0000256" key="5">
    <source>
        <dbReference type="SAM" id="Phobius"/>
    </source>
</evidence>
<evidence type="ECO:0000313" key="8">
    <source>
        <dbReference type="WBParaSite" id="PSAMB.scaffold4375size14856.g24122.t1"/>
    </source>
</evidence>
<dbReference type="PROSITE" id="PS50262">
    <property type="entry name" value="G_PROTEIN_RECEP_F1_2"/>
    <property type="match status" value="1"/>
</dbReference>
<evidence type="ECO:0000259" key="6">
    <source>
        <dbReference type="PROSITE" id="PS50262"/>
    </source>
</evidence>
<dbReference type="Proteomes" id="UP000887566">
    <property type="component" value="Unplaced"/>
</dbReference>